<reference evidence="2 5" key="3">
    <citation type="submission" date="2016-10" db="EMBL/GenBank/DDBJ databases">
        <title>Complete Genome Assembly of Pantoea stewartii subsp. stewartii DC283, a Corn Pathogen.</title>
        <authorList>
            <person name="Duong D.A."/>
            <person name="Stevens A.M."/>
            <person name="Jensen R.V."/>
        </authorList>
    </citation>
    <scope>NUCLEOTIDE SEQUENCE [LARGE SCALE GENOMIC DNA]</scope>
    <source>
        <strain evidence="2 5">DC283</strain>
    </source>
</reference>
<keyword evidence="1" id="KW-0732">Signal</keyword>
<gene>
    <name evidence="3" type="ORF">CKS_1956</name>
    <name evidence="2" type="ORF">DSJ_17650</name>
</gene>
<evidence type="ECO:0000256" key="1">
    <source>
        <dbReference type="SAM" id="SignalP"/>
    </source>
</evidence>
<dbReference type="STRING" id="660596.DSJ_17650"/>
<proteinExistence type="predicted"/>
<name>H3RFA1_PANSE</name>
<feature type="chain" id="PRO_5044734350" description="Lysis protein" evidence="1">
    <location>
        <begin position="20"/>
        <end position="155"/>
    </location>
</feature>
<dbReference type="KEGG" id="pstw:DSJ_17650"/>
<evidence type="ECO:0000313" key="5">
    <source>
        <dbReference type="Proteomes" id="UP000192380"/>
    </source>
</evidence>
<reference evidence="3" key="2">
    <citation type="submission" date="2012-01" db="EMBL/GenBank/DDBJ databases">
        <authorList>
            <person name="Biehl B.S."/>
            <person name="Ding Y."/>
            <person name="Dugan-Rocha S.P."/>
            <person name="Gibbs R.A."/>
            <person name="Glasner J.D."/>
            <person name="Kovar C."/>
            <person name="Muzny D.M."/>
            <person name="Neeno-Eckwall E.C."/>
            <person name="Perna N.T."/>
            <person name="Qin X."/>
            <person name="von Bodman S.B."/>
            <person name="Weinstock G.M."/>
        </authorList>
    </citation>
    <scope>NUCLEOTIDE SEQUENCE</scope>
    <source>
        <strain evidence="3">DC283</strain>
    </source>
</reference>
<dbReference type="PATRIC" id="fig|660596.6.peg.2829"/>
<evidence type="ECO:0000313" key="4">
    <source>
        <dbReference type="Proteomes" id="UP000005050"/>
    </source>
</evidence>
<dbReference type="Proteomes" id="UP000005050">
    <property type="component" value="Unassembled WGS sequence"/>
</dbReference>
<accession>H3RFA1</accession>
<dbReference type="EMBL" id="CP017581">
    <property type="protein sequence ID" value="ARF50970.1"/>
    <property type="molecule type" value="Genomic_DNA"/>
</dbReference>
<sequence>MNKYLIAALAVAVLSLGWAADHYHDKAVAWRKDYRAAYQITRQQFDTITDIQERQQKLAALDKTHTEALSAAESQNDALSRQLADGTRRMYVHAKCPVSGTGSASATRSLGYAAAVEFSSDSRQNILDIRAGIISDQQKISYLQDYIRQIVTNRD</sequence>
<dbReference type="InterPro" id="IPR004929">
    <property type="entry name" value="I-spanin"/>
</dbReference>
<evidence type="ECO:0000313" key="2">
    <source>
        <dbReference type="EMBL" id="ARF50970.1"/>
    </source>
</evidence>
<dbReference type="AlphaFoldDB" id="H3RFA1"/>
<evidence type="ECO:0000313" key="3">
    <source>
        <dbReference type="EMBL" id="EHT99943.1"/>
    </source>
</evidence>
<dbReference type="EMBL" id="AHIE01000020">
    <property type="protein sequence ID" value="EHT99943.1"/>
    <property type="molecule type" value="Genomic_DNA"/>
</dbReference>
<reference evidence="3 4" key="1">
    <citation type="journal article" date="2012" name="Mol. Microbiol.">
        <title>The genetic and structural basis of two distinct terminal side branch residues in stewartan and amylovoran exopolysaccharides and their potential role in host adaptation.</title>
        <authorList>
            <person name="Wang X."/>
            <person name="Yang F."/>
            <person name="von Bodman S.B."/>
        </authorList>
    </citation>
    <scope>NUCLEOTIDE SEQUENCE [LARGE SCALE GENOMIC DNA]</scope>
    <source>
        <strain evidence="3 4">DC283</strain>
    </source>
</reference>
<feature type="signal peptide" evidence="1">
    <location>
        <begin position="1"/>
        <end position="19"/>
    </location>
</feature>
<organism evidence="3 4">
    <name type="scientific">Pantoea stewartii subsp. stewartii DC283</name>
    <dbReference type="NCBI Taxonomy" id="660596"/>
    <lineage>
        <taxon>Bacteria</taxon>
        <taxon>Pseudomonadati</taxon>
        <taxon>Pseudomonadota</taxon>
        <taxon>Gammaproteobacteria</taxon>
        <taxon>Enterobacterales</taxon>
        <taxon>Erwiniaceae</taxon>
        <taxon>Pantoea</taxon>
    </lineage>
</organism>
<dbReference type="Pfam" id="PF03245">
    <property type="entry name" value="Phage_lysis"/>
    <property type="match status" value="1"/>
</dbReference>
<evidence type="ECO:0008006" key="6">
    <source>
        <dbReference type="Google" id="ProtNLM"/>
    </source>
</evidence>
<keyword evidence="5" id="KW-1185">Reference proteome</keyword>
<dbReference type="Proteomes" id="UP000192380">
    <property type="component" value="Chromosome"/>
</dbReference>
<dbReference type="RefSeq" id="WP_006120142.1">
    <property type="nucleotide sequence ID" value="NZ_AHIE01000020.1"/>
</dbReference>
<protein>
    <recommendedName>
        <fullName evidence="6">Lysis protein</fullName>
    </recommendedName>
</protein>
<dbReference type="GO" id="GO:0044659">
    <property type="term" value="P:viral release from host cell by cytolysis"/>
    <property type="evidence" value="ECO:0007669"/>
    <property type="project" value="InterPro"/>
</dbReference>